<dbReference type="GO" id="GO:0005886">
    <property type="term" value="C:plasma membrane"/>
    <property type="evidence" value="ECO:0007669"/>
    <property type="project" value="UniProtKB-SubCell"/>
</dbReference>
<evidence type="ECO:0000256" key="2">
    <source>
        <dbReference type="ARBA" id="ARBA00022448"/>
    </source>
</evidence>
<accession>A0A1H6EYA4</accession>
<feature type="domain" description="Major facilitator superfamily (MFS) profile" evidence="8">
    <location>
        <begin position="5"/>
        <end position="452"/>
    </location>
</feature>
<dbReference type="NCBIfam" id="TIGR00711">
    <property type="entry name" value="efflux_EmrB"/>
    <property type="match status" value="1"/>
</dbReference>
<feature type="transmembrane region" description="Helical" evidence="7">
    <location>
        <begin position="71"/>
        <end position="94"/>
    </location>
</feature>
<keyword evidence="10" id="KW-1185">Reference proteome</keyword>
<dbReference type="Proteomes" id="UP000236732">
    <property type="component" value="Unassembled WGS sequence"/>
</dbReference>
<feature type="transmembrane region" description="Helical" evidence="7">
    <location>
        <begin position="223"/>
        <end position="240"/>
    </location>
</feature>
<dbReference type="AlphaFoldDB" id="A0A1H6EYA4"/>
<proteinExistence type="predicted"/>
<organism evidence="9 10">
    <name type="scientific">Nonomuraea solani</name>
    <dbReference type="NCBI Taxonomy" id="1144553"/>
    <lineage>
        <taxon>Bacteria</taxon>
        <taxon>Bacillati</taxon>
        <taxon>Actinomycetota</taxon>
        <taxon>Actinomycetes</taxon>
        <taxon>Streptosporangiales</taxon>
        <taxon>Streptosporangiaceae</taxon>
        <taxon>Nonomuraea</taxon>
    </lineage>
</organism>
<feature type="transmembrane region" description="Helical" evidence="7">
    <location>
        <begin position="426"/>
        <end position="449"/>
    </location>
</feature>
<dbReference type="PRINTS" id="PR01036">
    <property type="entry name" value="TCRTETB"/>
</dbReference>
<evidence type="ECO:0000259" key="8">
    <source>
        <dbReference type="PROSITE" id="PS50850"/>
    </source>
</evidence>
<keyword evidence="6 7" id="KW-0472">Membrane</keyword>
<dbReference type="InterPro" id="IPR004638">
    <property type="entry name" value="EmrB-like"/>
</dbReference>
<keyword evidence="3" id="KW-1003">Cell membrane</keyword>
<feature type="transmembrane region" description="Helical" evidence="7">
    <location>
        <begin position="295"/>
        <end position="312"/>
    </location>
</feature>
<dbReference type="Gene3D" id="1.20.1720.10">
    <property type="entry name" value="Multidrug resistance protein D"/>
    <property type="match status" value="1"/>
</dbReference>
<evidence type="ECO:0000313" key="10">
    <source>
        <dbReference type="Proteomes" id="UP000236732"/>
    </source>
</evidence>
<dbReference type="InterPro" id="IPR036259">
    <property type="entry name" value="MFS_trans_sf"/>
</dbReference>
<evidence type="ECO:0000256" key="6">
    <source>
        <dbReference type="ARBA" id="ARBA00023136"/>
    </source>
</evidence>
<dbReference type="InterPro" id="IPR020846">
    <property type="entry name" value="MFS_dom"/>
</dbReference>
<name>A0A1H6EYA4_9ACTN</name>
<evidence type="ECO:0000256" key="7">
    <source>
        <dbReference type="SAM" id="Phobius"/>
    </source>
</evidence>
<dbReference type="SUPFAM" id="SSF103473">
    <property type="entry name" value="MFS general substrate transporter"/>
    <property type="match status" value="1"/>
</dbReference>
<feature type="transmembrane region" description="Helical" evidence="7">
    <location>
        <begin position="191"/>
        <end position="211"/>
    </location>
</feature>
<gene>
    <name evidence="9" type="ORF">SAMN05444920_12988</name>
</gene>
<dbReference type="OrthoDB" id="3218494at2"/>
<reference evidence="9 10" key="1">
    <citation type="submission" date="2016-10" db="EMBL/GenBank/DDBJ databases">
        <authorList>
            <person name="de Groot N.N."/>
        </authorList>
    </citation>
    <scope>NUCLEOTIDE SEQUENCE [LARGE SCALE GENOMIC DNA]</scope>
    <source>
        <strain evidence="9 10">CGMCC 4.7037</strain>
    </source>
</reference>
<evidence type="ECO:0000256" key="4">
    <source>
        <dbReference type="ARBA" id="ARBA00022692"/>
    </source>
</evidence>
<dbReference type="EMBL" id="FNVT01000029">
    <property type="protein sequence ID" value="SEH02752.1"/>
    <property type="molecule type" value="Genomic_DNA"/>
</dbReference>
<keyword evidence="5 7" id="KW-1133">Transmembrane helix</keyword>
<dbReference type="GO" id="GO:0022857">
    <property type="term" value="F:transmembrane transporter activity"/>
    <property type="evidence" value="ECO:0007669"/>
    <property type="project" value="InterPro"/>
</dbReference>
<feature type="transmembrane region" description="Helical" evidence="7">
    <location>
        <begin position="319"/>
        <end position="340"/>
    </location>
</feature>
<dbReference type="InterPro" id="IPR011701">
    <property type="entry name" value="MFS"/>
</dbReference>
<dbReference type="CDD" id="cd17321">
    <property type="entry name" value="MFS_MMR_MDR_like"/>
    <property type="match status" value="1"/>
</dbReference>
<comment type="subcellular location">
    <subcellularLocation>
        <location evidence="1">Cell membrane</location>
        <topology evidence="1">Multi-pass membrane protein</topology>
    </subcellularLocation>
</comment>
<protein>
    <submittedName>
        <fullName evidence="9">Drug resistance transporter, EmrB/QacA subfamily</fullName>
    </submittedName>
</protein>
<evidence type="ECO:0000256" key="3">
    <source>
        <dbReference type="ARBA" id="ARBA00022475"/>
    </source>
</evidence>
<dbReference type="PANTHER" id="PTHR42718:SF46">
    <property type="entry name" value="BLR6921 PROTEIN"/>
    <property type="match status" value="1"/>
</dbReference>
<evidence type="ECO:0000313" key="9">
    <source>
        <dbReference type="EMBL" id="SEH02752.1"/>
    </source>
</evidence>
<dbReference type="Pfam" id="PF07690">
    <property type="entry name" value="MFS_1"/>
    <property type="match status" value="1"/>
</dbReference>
<dbReference type="RefSeq" id="WP_103963772.1">
    <property type="nucleotide sequence ID" value="NZ_FNVT01000029.1"/>
</dbReference>
<sequence length="469" mass="48672">MRWWALVAVTLGTFMTYLDNNVGNVALPTIQRDLGLTISGLEWIVSSYILVFAGLMLAGGRLADVFGARRVFLGGLAIFTLSSLAAGLATSGGMLVGARAVQGVGAALLTPTALALIGQIFPDPAERGRAVGIWSASGALSMALGPAAGGFISENLHWGWIYLINVPIGLVTSGLALWAIRPAFTRVRRNLDLPGLVTSAIALFALTYALIEGEAAGWTSPEILAAFGVFAAAAVAFVLAESRAAEPMIVMSLFRSRVFSGGLLTSGIWSFGVFGVYFFSALWLQNVLGFSPTQAGASFVPMALVMAVTALLSQRVSALIGIGRTVALGMALMGTAIYLISRVGADGDYADVAPWFILYGLGGGLLVPLTAAILSGMPQDRSGVASGMLNVSREVFGLLGITLLGAFLSARQSASDRPPLPAFLDAYQFTLVVAAIVVLAAIPVALYSLRPAPVEREEPQAAATVGSSN</sequence>
<feature type="transmembrane region" description="Helical" evidence="7">
    <location>
        <begin position="133"/>
        <end position="152"/>
    </location>
</feature>
<feature type="transmembrane region" description="Helical" evidence="7">
    <location>
        <begin position="100"/>
        <end position="121"/>
    </location>
</feature>
<dbReference type="PROSITE" id="PS50850">
    <property type="entry name" value="MFS"/>
    <property type="match status" value="1"/>
</dbReference>
<feature type="transmembrane region" description="Helical" evidence="7">
    <location>
        <begin position="261"/>
        <end position="283"/>
    </location>
</feature>
<keyword evidence="2" id="KW-0813">Transport</keyword>
<dbReference type="Gene3D" id="1.20.1250.20">
    <property type="entry name" value="MFS general substrate transporter like domains"/>
    <property type="match status" value="1"/>
</dbReference>
<feature type="transmembrane region" description="Helical" evidence="7">
    <location>
        <begin position="352"/>
        <end position="374"/>
    </location>
</feature>
<evidence type="ECO:0000256" key="1">
    <source>
        <dbReference type="ARBA" id="ARBA00004651"/>
    </source>
</evidence>
<feature type="transmembrane region" description="Helical" evidence="7">
    <location>
        <begin position="34"/>
        <end position="59"/>
    </location>
</feature>
<feature type="transmembrane region" description="Helical" evidence="7">
    <location>
        <begin position="395"/>
        <end position="414"/>
    </location>
</feature>
<evidence type="ECO:0000256" key="5">
    <source>
        <dbReference type="ARBA" id="ARBA00022989"/>
    </source>
</evidence>
<dbReference type="PANTHER" id="PTHR42718">
    <property type="entry name" value="MAJOR FACILITATOR SUPERFAMILY MULTIDRUG TRANSPORTER MFSC"/>
    <property type="match status" value="1"/>
</dbReference>
<keyword evidence="4 7" id="KW-0812">Transmembrane</keyword>
<feature type="transmembrane region" description="Helical" evidence="7">
    <location>
        <begin position="158"/>
        <end position="179"/>
    </location>
</feature>